<comment type="caution">
    <text evidence="1">The sequence shown here is derived from an EMBL/GenBank/DDBJ whole genome shotgun (WGS) entry which is preliminary data.</text>
</comment>
<proteinExistence type="predicted"/>
<evidence type="ECO:0000313" key="1">
    <source>
        <dbReference type="EMBL" id="KLL11111.1"/>
    </source>
</evidence>
<sequence>MNLEDARGLVGSDLLWLVPGTGKMLVGVTVRDTRVAYGRTQVLIEPLSGRGSRWADAELLQPVED</sequence>
<dbReference type="EMBL" id="JWIO01000019">
    <property type="protein sequence ID" value="KLL11111.1"/>
    <property type="molecule type" value="Genomic_DNA"/>
</dbReference>
<accession>A0ABR5F313</accession>
<dbReference type="RefSeq" id="WP_047223394.1">
    <property type="nucleotide sequence ID" value="NZ_JWIO01000019.1"/>
</dbReference>
<name>A0ABR5F313_9ACTN</name>
<protein>
    <submittedName>
        <fullName evidence="1">Uncharacterized protein</fullName>
    </submittedName>
</protein>
<gene>
    <name evidence="1" type="ORF">FrCorBMG51_13360</name>
</gene>
<reference evidence="1 2" key="1">
    <citation type="submission" date="2014-12" db="EMBL/GenBank/DDBJ databases">
        <title>Frankia sp. BMG5.1 draft genome.</title>
        <authorList>
            <person name="Gtari M."/>
            <person name="Ghodhbane-Gtari F."/>
            <person name="Nouioui I."/>
            <person name="Ktari A."/>
            <person name="Hezbri K."/>
            <person name="Mimouni W."/>
            <person name="Sbissi I."/>
            <person name="Ayari A."/>
            <person name="Yamanaka T."/>
            <person name="Normand P."/>
            <person name="Tisa L.S."/>
            <person name="Boudabous A."/>
        </authorList>
    </citation>
    <scope>NUCLEOTIDE SEQUENCE [LARGE SCALE GENOMIC DNA]</scope>
    <source>
        <strain evidence="1 2">BMG5.1</strain>
    </source>
</reference>
<dbReference type="Proteomes" id="UP000035425">
    <property type="component" value="Unassembled WGS sequence"/>
</dbReference>
<keyword evidence="2" id="KW-1185">Reference proteome</keyword>
<organism evidence="1 2">
    <name type="scientific">Protofrankia coriariae</name>
    <dbReference type="NCBI Taxonomy" id="1562887"/>
    <lineage>
        <taxon>Bacteria</taxon>
        <taxon>Bacillati</taxon>
        <taxon>Actinomycetota</taxon>
        <taxon>Actinomycetes</taxon>
        <taxon>Frankiales</taxon>
        <taxon>Frankiaceae</taxon>
        <taxon>Protofrankia</taxon>
    </lineage>
</organism>
<evidence type="ECO:0000313" key="2">
    <source>
        <dbReference type="Proteomes" id="UP000035425"/>
    </source>
</evidence>